<name>A0A2D0MX77_FLAN2</name>
<protein>
    <recommendedName>
        <fullName evidence="3">CHAT domain-containing protein</fullName>
    </recommendedName>
</protein>
<dbReference type="AlphaFoldDB" id="A0A2D0MX77"/>
<dbReference type="Proteomes" id="UP000223913">
    <property type="component" value="Unassembled WGS sequence"/>
</dbReference>
<dbReference type="EMBL" id="PDUD01000076">
    <property type="protein sequence ID" value="PHN00758.1"/>
    <property type="molecule type" value="Genomic_DNA"/>
</dbReference>
<keyword evidence="2" id="KW-1185">Reference proteome</keyword>
<comment type="caution">
    <text evidence="1">The sequence shown here is derived from an EMBL/GenBank/DDBJ whole genome shotgun (WGS) entry which is preliminary data.</text>
</comment>
<evidence type="ECO:0008006" key="3">
    <source>
        <dbReference type="Google" id="ProtNLM"/>
    </source>
</evidence>
<reference evidence="1 2" key="1">
    <citation type="submission" date="2017-10" db="EMBL/GenBank/DDBJ databases">
        <title>The draft genome sequence of Lewinella nigricans NBRC 102662.</title>
        <authorList>
            <person name="Wang K."/>
        </authorList>
    </citation>
    <scope>NUCLEOTIDE SEQUENCE [LARGE SCALE GENOMIC DNA]</scope>
    <source>
        <strain evidence="1 2">NBRC 102662</strain>
    </source>
</reference>
<evidence type="ECO:0000313" key="1">
    <source>
        <dbReference type="EMBL" id="PHN00758.1"/>
    </source>
</evidence>
<dbReference type="RefSeq" id="WP_099155835.1">
    <property type="nucleotide sequence ID" value="NZ_PDUD01000076.1"/>
</dbReference>
<evidence type="ECO:0000313" key="2">
    <source>
        <dbReference type="Proteomes" id="UP000223913"/>
    </source>
</evidence>
<organism evidence="1 2">
    <name type="scientific">Flavilitoribacter nigricans (strain ATCC 23147 / DSM 23189 / NBRC 102662 / NCIMB 1420 / SS-2)</name>
    <name type="common">Lewinella nigricans</name>
    <dbReference type="NCBI Taxonomy" id="1122177"/>
    <lineage>
        <taxon>Bacteria</taxon>
        <taxon>Pseudomonadati</taxon>
        <taxon>Bacteroidota</taxon>
        <taxon>Saprospiria</taxon>
        <taxon>Saprospirales</taxon>
        <taxon>Lewinellaceae</taxon>
        <taxon>Flavilitoribacter</taxon>
    </lineage>
</organism>
<accession>A0A2D0MX77</accession>
<proteinExistence type="predicted"/>
<sequence length="619" mass="71400">MNVPEFNKNYICIVDRRNANLAAVISSYLQQDDTFLSVFEVPTATIGKPEEFTEIIDEHWISRTRGEELSIQIHNSIKKIGGCEYLIVAGLDKKQKSYFDYLEDYNTIEIDSVDEVDAYLGGIAFDKEDFLDVRPDEALLGLLIAGRKKLKLNIESTADCLTNENLKNSGLFVIENNKTTSVVSAINLALSMGVDIELINPLQESDVKEVKLLIEEWKNGDDSCYNELIAKLFSRINDIEFSDYDFATFFTIGAPYSLIIKNSIPNSYIHLLRYPNIFIVDSIYYENQNPIGSTVVFSPLEFGTDEETDFVIKAFKNHNFWVKELIGKNASVSNIDMHVKEYPYDLLHICSHGGEVNGFEVVKEFTDRDGNKHVIEYDDVISFQPERGQDLIKVEHKHIWRKFNGFIWKSEELEEQKYPNYVFSDMINAINSKKKYEGTRKSIIPDSCSIKCSDFIYQALFNMVAGWHTSPIIFNNTCWSWSGISEHFLDSGVRGYIGTLWAVKNGVAEEVAEYFYNEIFDNSIIETIHRANNITKGTNSEDTYIYWGLPFSTLKSADSKEVSRINITKCLMESYYRWKRRARILPRGTTRDDTIRLAKWNLMEIRRNFFMEAVKIIRK</sequence>
<gene>
    <name evidence="1" type="ORF">CRP01_40575</name>
</gene>
<dbReference type="OrthoDB" id="163530at2"/>